<evidence type="ECO:0000313" key="1">
    <source>
        <dbReference type="EMBL" id="SPF47250.1"/>
    </source>
</evidence>
<dbReference type="AlphaFoldDB" id="A0A2U3L5X2"/>
<protein>
    <submittedName>
        <fullName evidence="1">Uncharacterized protein</fullName>
    </submittedName>
</protein>
<gene>
    <name evidence="1" type="ORF">SBF1_3810005</name>
</gene>
<accession>A0A2U3L5X2</accession>
<dbReference type="EMBL" id="OMOF01000314">
    <property type="protein sequence ID" value="SPF47250.1"/>
    <property type="molecule type" value="Genomic_DNA"/>
</dbReference>
<name>A0A2U3L5X2_9FIRM</name>
<reference evidence="2" key="1">
    <citation type="submission" date="2018-02" db="EMBL/GenBank/DDBJ databases">
        <authorList>
            <person name="Hausmann B."/>
        </authorList>
    </citation>
    <scope>NUCLEOTIDE SEQUENCE [LARGE SCALE GENOMIC DNA]</scope>
    <source>
        <strain evidence="2">Peat soil MAG SbF1</strain>
    </source>
</reference>
<dbReference type="Proteomes" id="UP000238916">
    <property type="component" value="Unassembled WGS sequence"/>
</dbReference>
<proteinExistence type="predicted"/>
<organism evidence="1 2">
    <name type="scientific">Candidatus Desulfosporosinus infrequens</name>
    <dbReference type="NCBI Taxonomy" id="2043169"/>
    <lineage>
        <taxon>Bacteria</taxon>
        <taxon>Bacillati</taxon>
        <taxon>Bacillota</taxon>
        <taxon>Clostridia</taxon>
        <taxon>Eubacteriales</taxon>
        <taxon>Desulfitobacteriaceae</taxon>
        <taxon>Desulfosporosinus</taxon>
    </lineage>
</organism>
<sequence length="53" mass="5715">MWIIDGWIFTTDPESWLGAMLTPACAGAASTAIIETDAARILSVFISTSFHRA</sequence>
<evidence type="ECO:0000313" key="2">
    <source>
        <dbReference type="Proteomes" id="UP000238916"/>
    </source>
</evidence>